<protein>
    <submittedName>
        <fullName evidence="2">Uncharacterized protein</fullName>
    </submittedName>
</protein>
<evidence type="ECO:0000256" key="1">
    <source>
        <dbReference type="SAM" id="Phobius"/>
    </source>
</evidence>
<feature type="transmembrane region" description="Helical" evidence="1">
    <location>
        <begin position="6"/>
        <end position="25"/>
    </location>
</feature>
<dbReference type="Proteomes" id="UP000219546">
    <property type="component" value="Unassembled WGS sequence"/>
</dbReference>
<accession>A0A285CUB9</accession>
<keyword evidence="1" id="KW-0472">Membrane</keyword>
<feature type="transmembrane region" description="Helical" evidence="1">
    <location>
        <begin position="65"/>
        <end position="84"/>
    </location>
</feature>
<gene>
    <name evidence="2" type="ORF">SAMN05877753_1056</name>
</gene>
<evidence type="ECO:0000313" key="3">
    <source>
        <dbReference type="Proteomes" id="UP000219546"/>
    </source>
</evidence>
<name>A0A285CUB9_9BACI</name>
<feature type="transmembrane region" description="Helical" evidence="1">
    <location>
        <begin position="37"/>
        <end position="59"/>
    </location>
</feature>
<dbReference type="EMBL" id="OAOP01000005">
    <property type="protein sequence ID" value="SNX71160.1"/>
    <property type="molecule type" value="Genomic_DNA"/>
</dbReference>
<dbReference type="OrthoDB" id="9974927at2"/>
<proteinExistence type="predicted"/>
<sequence>MEFLDLWFWYVLVLLLILSNFLNFFGHHTNGRKSKQISIFGGLTTWIELICGFIFTGWIGGLVLILLNFIVIGHLAQWLAFIAFKRLHPNAKYLTYRLFQLRNRHLEKQQTAHITGIMRESSERQAFLTQIKQENRILTVLNELGEHEGKIDEIYNALITNGSGEFVANCVVTNPSLVREFIELEGRKVAVEDITFYFMESLAG</sequence>
<keyword evidence="3" id="KW-1185">Reference proteome</keyword>
<organism evidence="2 3">
    <name type="scientific">Bacillus oleivorans</name>
    <dbReference type="NCBI Taxonomy" id="1448271"/>
    <lineage>
        <taxon>Bacteria</taxon>
        <taxon>Bacillati</taxon>
        <taxon>Bacillota</taxon>
        <taxon>Bacilli</taxon>
        <taxon>Bacillales</taxon>
        <taxon>Bacillaceae</taxon>
        <taxon>Bacillus</taxon>
    </lineage>
</organism>
<dbReference type="RefSeq" id="WP_097158852.1">
    <property type="nucleotide sequence ID" value="NZ_JBEPMQ010000004.1"/>
</dbReference>
<keyword evidence="1" id="KW-0812">Transmembrane</keyword>
<evidence type="ECO:0000313" key="2">
    <source>
        <dbReference type="EMBL" id="SNX71160.1"/>
    </source>
</evidence>
<reference evidence="2 3" key="1">
    <citation type="submission" date="2017-08" db="EMBL/GenBank/DDBJ databases">
        <authorList>
            <person name="de Groot N.N."/>
        </authorList>
    </citation>
    <scope>NUCLEOTIDE SEQUENCE [LARGE SCALE GENOMIC DNA]</scope>
    <source>
        <strain evidence="2 3">JC228</strain>
    </source>
</reference>
<keyword evidence="1" id="KW-1133">Transmembrane helix</keyword>
<dbReference type="AlphaFoldDB" id="A0A285CUB9"/>